<keyword evidence="2 3" id="KW-0067">ATP-binding</keyword>
<dbReference type="Proteomes" id="UP000464954">
    <property type="component" value="Chromosome"/>
</dbReference>
<dbReference type="GO" id="GO:0009265">
    <property type="term" value="P:2'-deoxyribonucleotide biosynthetic process"/>
    <property type="evidence" value="ECO:0007669"/>
    <property type="project" value="TreeGrafter"/>
</dbReference>
<dbReference type="GO" id="GO:0004748">
    <property type="term" value="F:ribonucleoside-diphosphate reductase activity, thioredoxin disulfide as acceptor"/>
    <property type="evidence" value="ECO:0007669"/>
    <property type="project" value="TreeGrafter"/>
</dbReference>
<evidence type="ECO:0000313" key="5">
    <source>
        <dbReference type="EMBL" id="QHI69625.1"/>
    </source>
</evidence>
<name>A0A6P1MEX1_9BACT</name>
<organism evidence="5 6">
    <name type="scientific">Tichowtungia aerotolerans</name>
    <dbReference type="NCBI Taxonomy" id="2697043"/>
    <lineage>
        <taxon>Bacteria</taxon>
        <taxon>Pseudomonadati</taxon>
        <taxon>Kiritimatiellota</taxon>
        <taxon>Tichowtungiia</taxon>
        <taxon>Tichowtungiales</taxon>
        <taxon>Tichowtungiaceae</taxon>
        <taxon>Tichowtungia</taxon>
    </lineage>
</organism>
<proteinExistence type="predicted"/>
<gene>
    <name evidence="5" type="ORF">GT409_09195</name>
</gene>
<evidence type="ECO:0000256" key="3">
    <source>
        <dbReference type="PROSITE-ProRule" id="PRU00492"/>
    </source>
</evidence>
<dbReference type="EMBL" id="CP047593">
    <property type="protein sequence ID" value="QHI69625.1"/>
    <property type="molecule type" value="Genomic_DNA"/>
</dbReference>
<keyword evidence="1 3" id="KW-0547">Nucleotide-binding</keyword>
<dbReference type="PANTHER" id="PTHR21075">
    <property type="entry name" value="ANAEROBIC RIBONUCLEOSIDE-TRIPHOSPHATE REDUCTASE"/>
    <property type="match status" value="1"/>
</dbReference>
<dbReference type="GO" id="GO:0008998">
    <property type="term" value="F:ribonucleoside-triphosphate reductase (thioredoxin) activity"/>
    <property type="evidence" value="ECO:0007669"/>
    <property type="project" value="InterPro"/>
</dbReference>
<sequence>MGETIVSKDELFDGFRKRSGLVVPFSPKKIEMAIHHAVEEVARKEGTPRNEGLALKITSMVVEQLNNPQSEFYVHANNDGKRIPLIEDVQDLVEILLSDNNESLVVAAYKRYRKQRDIARRKIRVRGDSRDNVDVTDASLLLVESNSSEVTLPWDRKRIVKQILDKTDLSVAMSISIAKSVENRIIGGKITTINTTLIREMVNNELAERGFSAQLRDLSLYGVPRDYVDNLMFTKSTENSNIVNNNPEAVNLGIAELVLKQWALDTIFDEDIKRAHNTGAVHLHDLGYPHRVYCSSHSIEYVKKYGLQGLVNLNTESSPARSASVLTGHLNTFLASMQANYAGALGIAYINILYAPLLEDMGAKELKQIAQELIFNGSQNAFSRGGQTLFLDFNIHSGVPGYLKVVPAIGPGGKYMLRRKDGTKVQLEEVLRDELDASGYKMMDLYLEEEDGSQRLVLREIQGKDGVEYDPEVAKALKERGEKIVTYGDYTKESQEFCRALLEVFGDGDSNGRIFEFPKCDFHISDETFSDPEQYEIFQAACKLAERNGSTYFIFDRDEVTLSACCRLRTTINDNRMLLHPESMRFCGFQNVTINIPQAAYRGARKGGDILQNFYDEIDSTMELAVQAHIQKKDKIAEMISGPGHPLWQIGKVSCDGKPYVDLETCTYILGLIGVNDAAKFLIGQELHESQEAQQLGLRIVAHMYAKTKKLAKKYNLKFTLEESPAESAARRMAKTDLVYFRDEAENIVKGDSEDVCYYTNSVHLTADAPVGLVGRIKEQAKYHSLIESGAITHAFIGEEKPSAASIEKLMTETFFRTQSAQVTVSPEFTFCNSCHHQTRGLLEKCPSCESEDVVGETRVVGYFSKVQNWNKSKRYGELVARQKGQYSVETADEGAGKQLVEA</sequence>
<dbReference type="Gene3D" id="3.20.70.20">
    <property type="match status" value="1"/>
</dbReference>
<dbReference type="PANTHER" id="PTHR21075:SF0">
    <property type="entry name" value="ANAEROBIC RIBONUCLEOSIDE-TRIPHOSPHATE REDUCTASE"/>
    <property type="match status" value="1"/>
</dbReference>
<dbReference type="GO" id="GO:0006260">
    <property type="term" value="P:DNA replication"/>
    <property type="evidence" value="ECO:0007669"/>
    <property type="project" value="InterPro"/>
</dbReference>
<feature type="domain" description="ATP-cone" evidence="4">
    <location>
        <begin position="13"/>
        <end position="120"/>
    </location>
</feature>
<evidence type="ECO:0000259" key="4">
    <source>
        <dbReference type="PROSITE" id="PS51161"/>
    </source>
</evidence>
<evidence type="ECO:0000313" key="6">
    <source>
        <dbReference type="Proteomes" id="UP000464954"/>
    </source>
</evidence>
<evidence type="ECO:0000256" key="2">
    <source>
        <dbReference type="ARBA" id="ARBA00022840"/>
    </source>
</evidence>
<dbReference type="SUPFAM" id="SSF51998">
    <property type="entry name" value="PFL-like glycyl radical enzymes"/>
    <property type="match status" value="2"/>
</dbReference>
<dbReference type="PROSITE" id="PS51161">
    <property type="entry name" value="ATP_CONE"/>
    <property type="match status" value="1"/>
</dbReference>
<dbReference type="InterPro" id="IPR005144">
    <property type="entry name" value="ATP-cone_dom"/>
</dbReference>
<dbReference type="InterPro" id="IPR012833">
    <property type="entry name" value="NrdD"/>
</dbReference>
<keyword evidence="6" id="KW-1185">Reference proteome</keyword>
<protein>
    <recommendedName>
        <fullName evidence="4">ATP-cone domain-containing protein</fullName>
    </recommendedName>
</protein>
<dbReference type="GO" id="GO:0005524">
    <property type="term" value="F:ATP binding"/>
    <property type="evidence" value="ECO:0007669"/>
    <property type="project" value="UniProtKB-UniRule"/>
</dbReference>
<dbReference type="KEGG" id="taer:GT409_09195"/>
<dbReference type="AlphaFoldDB" id="A0A6P1MEX1"/>
<dbReference type="Pfam" id="PF03477">
    <property type="entry name" value="ATP-cone"/>
    <property type="match status" value="1"/>
</dbReference>
<accession>A0A6P1MEX1</accession>
<evidence type="ECO:0000256" key="1">
    <source>
        <dbReference type="ARBA" id="ARBA00022741"/>
    </source>
</evidence>
<dbReference type="GO" id="GO:0031250">
    <property type="term" value="C:anaerobic ribonucleoside-triphosphate reductase complex"/>
    <property type="evidence" value="ECO:0007669"/>
    <property type="project" value="TreeGrafter"/>
</dbReference>
<reference evidence="5 6" key="1">
    <citation type="submission" date="2020-01" db="EMBL/GenBank/DDBJ databases">
        <title>Ponticoccus aerotolerans gen. nov., sp. nov., an anaerobic bacterium and proposal of Ponticoccusceae fam. nov., Ponticoccusles ord. nov. and Ponticoccuse classis nov. in the phylum Kiritimatiellaeota.</title>
        <authorList>
            <person name="Zhou L.Y."/>
            <person name="Du Z.J."/>
        </authorList>
    </citation>
    <scope>NUCLEOTIDE SEQUENCE [LARGE SCALE GENOMIC DNA]</scope>
    <source>
        <strain evidence="5 6">S-5007</strain>
    </source>
</reference>
<dbReference type="Pfam" id="PF13597">
    <property type="entry name" value="NRDD"/>
    <property type="match status" value="1"/>
</dbReference>